<dbReference type="InterPro" id="IPR037185">
    <property type="entry name" value="EmrE-like"/>
</dbReference>
<evidence type="ECO:0000313" key="4">
    <source>
        <dbReference type="Proteomes" id="UP000245081"/>
    </source>
</evidence>
<sequence length="119" mass="13050">MSSLAIFFWLLNITLDTAGHLAFKSAAIAEHETEWHRWKVMLSSLPLWIGIVCFCLEFVVWLALLSLVPLSLGMLVGSINVVVVMVAGKMLFGERLDKMRVAGMWLITIGVALAGGFAS</sequence>
<evidence type="ECO:0000259" key="2">
    <source>
        <dbReference type="Pfam" id="PF00892"/>
    </source>
</evidence>
<feature type="transmembrane region" description="Helical" evidence="1">
    <location>
        <begin position="45"/>
        <end position="65"/>
    </location>
</feature>
<dbReference type="Proteomes" id="UP000245081">
    <property type="component" value="Unassembled WGS sequence"/>
</dbReference>
<feature type="domain" description="EamA" evidence="2">
    <location>
        <begin position="26"/>
        <end position="114"/>
    </location>
</feature>
<dbReference type="SUPFAM" id="SSF103481">
    <property type="entry name" value="Multidrug resistance efflux transporter EmrE"/>
    <property type="match status" value="1"/>
</dbReference>
<evidence type="ECO:0000256" key="1">
    <source>
        <dbReference type="SAM" id="Phobius"/>
    </source>
</evidence>
<feature type="transmembrane region" description="Helical" evidence="1">
    <location>
        <begin position="72"/>
        <end position="93"/>
    </location>
</feature>
<dbReference type="RefSeq" id="WP_109016352.1">
    <property type="nucleotide sequence ID" value="NZ_BDOQ01000014.1"/>
</dbReference>
<protein>
    <submittedName>
        <fullName evidence="3">RND transporter</fullName>
    </submittedName>
</protein>
<reference evidence="3 4" key="1">
    <citation type="journal article" date="2018" name="Environ. Microbiol.">
        <title>Isolation and genomic characterization of Novimethylophilus kurashikiensis gen. nov. sp. nov., a new lanthanide-dependent methylotrophic species of Methylophilaceae.</title>
        <authorList>
            <person name="Lv H."/>
            <person name="Sahin N."/>
            <person name="Tani A."/>
        </authorList>
    </citation>
    <scope>NUCLEOTIDE SEQUENCE [LARGE SCALE GENOMIC DNA]</scope>
    <source>
        <strain evidence="3 4">La2-4</strain>
    </source>
</reference>
<dbReference type="OrthoDB" id="8612348at2"/>
<dbReference type="Gene3D" id="1.10.3730.20">
    <property type="match status" value="1"/>
</dbReference>
<keyword evidence="1" id="KW-0472">Membrane</keyword>
<dbReference type="Pfam" id="PF00892">
    <property type="entry name" value="EamA"/>
    <property type="match status" value="1"/>
</dbReference>
<dbReference type="GO" id="GO:0016020">
    <property type="term" value="C:membrane"/>
    <property type="evidence" value="ECO:0007669"/>
    <property type="project" value="InterPro"/>
</dbReference>
<comment type="caution">
    <text evidence="3">The sequence shown here is derived from an EMBL/GenBank/DDBJ whole genome shotgun (WGS) entry which is preliminary data.</text>
</comment>
<feature type="transmembrane region" description="Helical" evidence="1">
    <location>
        <begin position="99"/>
        <end position="118"/>
    </location>
</feature>
<dbReference type="InterPro" id="IPR000620">
    <property type="entry name" value="EamA_dom"/>
</dbReference>
<gene>
    <name evidence="3" type="ORF">NMK_2787</name>
</gene>
<evidence type="ECO:0000313" key="3">
    <source>
        <dbReference type="EMBL" id="GBG15184.1"/>
    </source>
</evidence>
<dbReference type="EMBL" id="BDOQ01000014">
    <property type="protein sequence ID" value="GBG15184.1"/>
    <property type="molecule type" value="Genomic_DNA"/>
</dbReference>
<keyword evidence="1" id="KW-0812">Transmembrane</keyword>
<dbReference type="AlphaFoldDB" id="A0A2R5FFZ5"/>
<proteinExistence type="predicted"/>
<keyword evidence="4" id="KW-1185">Reference proteome</keyword>
<name>A0A2R5FFZ5_9PROT</name>
<organism evidence="3 4">
    <name type="scientific">Novimethylophilus kurashikiensis</name>
    <dbReference type="NCBI Taxonomy" id="1825523"/>
    <lineage>
        <taxon>Bacteria</taxon>
        <taxon>Pseudomonadati</taxon>
        <taxon>Pseudomonadota</taxon>
        <taxon>Betaproteobacteria</taxon>
        <taxon>Nitrosomonadales</taxon>
        <taxon>Methylophilaceae</taxon>
        <taxon>Novimethylophilus</taxon>
    </lineage>
</organism>
<accession>A0A2R5FFZ5</accession>
<keyword evidence="1" id="KW-1133">Transmembrane helix</keyword>